<feature type="transmembrane region" description="Helical" evidence="1">
    <location>
        <begin position="41"/>
        <end position="61"/>
    </location>
</feature>
<keyword evidence="1" id="KW-1133">Transmembrane helix</keyword>
<accession>A0A4R4VGC6</accession>
<protein>
    <submittedName>
        <fullName evidence="2">Uncharacterized protein</fullName>
    </submittedName>
</protein>
<evidence type="ECO:0000313" key="3">
    <source>
        <dbReference type="Proteomes" id="UP000294543"/>
    </source>
</evidence>
<evidence type="ECO:0000313" key="2">
    <source>
        <dbReference type="EMBL" id="TDD03961.1"/>
    </source>
</evidence>
<evidence type="ECO:0000256" key="1">
    <source>
        <dbReference type="SAM" id="Phobius"/>
    </source>
</evidence>
<dbReference type="RefSeq" id="WP_132519986.1">
    <property type="nucleotide sequence ID" value="NZ_SMKP01000317.1"/>
</dbReference>
<dbReference type="AlphaFoldDB" id="A0A4R4VGC6"/>
<sequence length="68" mass="6835">MASRSLSPSGRALCPPGGEEDSVPGLYAGIAGPGHAPPGPLSILLVLTTGAAGVMGTLAWWRNADHDR</sequence>
<keyword evidence="1" id="KW-0472">Membrane</keyword>
<proteinExistence type="predicted"/>
<reference evidence="2 3" key="1">
    <citation type="submission" date="2019-03" db="EMBL/GenBank/DDBJ databases">
        <title>Draft genome sequences of novel Actinobacteria.</title>
        <authorList>
            <person name="Sahin N."/>
            <person name="Ay H."/>
            <person name="Saygin H."/>
        </authorList>
    </citation>
    <scope>NUCLEOTIDE SEQUENCE [LARGE SCALE GENOMIC DNA]</scope>
    <source>
        <strain evidence="2 3">KC712</strain>
    </source>
</reference>
<dbReference type="EMBL" id="SMKP01000317">
    <property type="protein sequence ID" value="TDD03961.1"/>
    <property type="molecule type" value="Genomic_DNA"/>
</dbReference>
<name>A0A4R4VGC6_9ACTN</name>
<keyword evidence="3" id="KW-1185">Reference proteome</keyword>
<dbReference type="Proteomes" id="UP000294543">
    <property type="component" value="Unassembled WGS sequence"/>
</dbReference>
<keyword evidence="1" id="KW-0812">Transmembrane</keyword>
<gene>
    <name evidence="2" type="ORF">E1294_50405</name>
</gene>
<organism evidence="2 3">
    <name type="scientific">Nonomuraea diastatica</name>
    <dbReference type="NCBI Taxonomy" id="1848329"/>
    <lineage>
        <taxon>Bacteria</taxon>
        <taxon>Bacillati</taxon>
        <taxon>Actinomycetota</taxon>
        <taxon>Actinomycetes</taxon>
        <taxon>Streptosporangiales</taxon>
        <taxon>Streptosporangiaceae</taxon>
        <taxon>Nonomuraea</taxon>
    </lineage>
</organism>
<comment type="caution">
    <text evidence="2">The sequence shown here is derived from an EMBL/GenBank/DDBJ whole genome shotgun (WGS) entry which is preliminary data.</text>
</comment>